<dbReference type="PANTHER" id="PTHR13405">
    <property type="entry name" value="NUCLEAR PORE COMPLEX PROTEIN NUP133"/>
    <property type="match status" value="1"/>
</dbReference>
<proteinExistence type="predicted"/>
<evidence type="ECO:0000313" key="4">
    <source>
        <dbReference type="EMBL" id="RUS23512.1"/>
    </source>
</evidence>
<dbReference type="GO" id="GO:0031080">
    <property type="term" value="C:nuclear pore outer ring"/>
    <property type="evidence" value="ECO:0007669"/>
    <property type="project" value="TreeGrafter"/>
</dbReference>
<keyword evidence="2" id="KW-0813">Transport</keyword>
<dbReference type="GO" id="GO:0017056">
    <property type="term" value="F:structural constituent of nuclear pore"/>
    <property type="evidence" value="ECO:0007669"/>
    <property type="project" value="InterPro"/>
</dbReference>
<evidence type="ECO:0000256" key="1">
    <source>
        <dbReference type="ARBA" id="ARBA00004123"/>
    </source>
</evidence>
<dbReference type="AlphaFoldDB" id="A0A433Q1A0"/>
<gene>
    <name evidence="4" type="ORF">BC938DRAFT_475017</name>
</gene>
<dbReference type="GO" id="GO:0006606">
    <property type="term" value="P:protein import into nucleus"/>
    <property type="evidence" value="ECO:0007669"/>
    <property type="project" value="TreeGrafter"/>
</dbReference>
<dbReference type="Proteomes" id="UP000274822">
    <property type="component" value="Unassembled WGS sequence"/>
</dbReference>
<reference evidence="4 5" key="1">
    <citation type="journal article" date="2018" name="New Phytol.">
        <title>Phylogenomics of Endogonaceae and evolution of mycorrhizas within Mucoromycota.</title>
        <authorList>
            <person name="Chang Y."/>
            <person name="Desiro A."/>
            <person name="Na H."/>
            <person name="Sandor L."/>
            <person name="Lipzen A."/>
            <person name="Clum A."/>
            <person name="Barry K."/>
            <person name="Grigoriev I.V."/>
            <person name="Martin F.M."/>
            <person name="Stajich J.E."/>
            <person name="Smith M.E."/>
            <person name="Bonito G."/>
            <person name="Spatafora J.W."/>
        </authorList>
    </citation>
    <scope>NUCLEOTIDE SEQUENCE [LARGE SCALE GENOMIC DNA]</scope>
    <source>
        <strain evidence="4 5">AD002</strain>
    </source>
</reference>
<protein>
    <submittedName>
        <fullName evidence="4">Uncharacterized protein</fullName>
    </submittedName>
</protein>
<sequence length="292" mass="33563">MLSISKLAFLATVEYDELNNEDIHTIQEEIDDKLDVLTINSQLMQVFQNELKDGGPSLLDGKVKVVVDSLAAALKAHEKFAFEELFSQLVKVLLVGNSILGEDLIDALTLKNNHKCAVDYLYAIEVYRRAKDLPEARREAALKTAWRRTFLHDEYVIVFERLTGGFGATPKRVIEAMHWESLSISKGLTDEQRRELLMKTAVFKVLSTAYQQNIEKEYLLKPSECYFTSPRDDLRARFQGMPDHQLDTLVNDYQIENKQLDLNINQFGLADLYEEIRDLEERQRTGGYPLEV</sequence>
<organism evidence="4 5">
    <name type="scientific">Jimgerdemannia flammicorona</name>
    <dbReference type="NCBI Taxonomy" id="994334"/>
    <lineage>
        <taxon>Eukaryota</taxon>
        <taxon>Fungi</taxon>
        <taxon>Fungi incertae sedis</taxon>
        <taxon>Mucoromycota</taxon>
        <taxon>Mucoromycotina</taxon>
        <taxon>Endogonomycetes</taxon>
        <taxon>Endogonales</taxon>
        <taxon>Endogonaceae</taxon>
        <taxon>Jimgerdemannia</taxon>
    </lineage>
</organism>
<dbReference type="InterPro" id="IPR037624">
    <property type="entry name" value="Nup133-like"/>
</dbReference>
<comment type="caution">
    <text evidence="4">The sequence shown here is derived from an EMBL/GenBank/DDBJ whole genome shotgun (WGS) entry which is preliminary data.</text>
</comment>
<comment type="subcellular location">
    <subcellularLocation>
        <location evidence="1">Nucleus</location>
    </subcellularLocation>
</comment>
<dbReference type="GO" id="GO:0016973">
    <property type="term" value="P:poly(A)+ mRNA export from nucleus"/>
    <property type="evidence" value="ECO:0007669"/>
    <property type="project" value="TreeGrafter"/>
</dbReference>
<dbReference type="GO" id="GO:0000972">
    <property type="term" value="P:transcription-dependent tethering of RNA polymerase II gene DNA at nuclear periphery"/>
    <property type="evidence" value="ECO:0007669"/>
    <property type="project" value="TreeGrafter"/>
</dbReference>
<keyword evidence="5" id="KW-1185">Reference proteome</keyword>
<evidence type="ECO:0000256" key="2">
    <source>
        <dbReference type="ARBA" id="ARBA00022448"/>
    </source>
</evidence>
<evidence type="ECO:0000256" key="3">
    <source>
        <dbReference type="ARBA" id="ARBA00023242"/>
    </source>
</evidence>
<name>A0A433Q1A0_9FUNG</name>
<dbReference type="EMBL" id="RBNJ01019536">
    <property type="protein sequence ID" value="RUS23512.1"/>
    <property type="molecule type" value="Genomic_DNA"/>
</dbReference>
<dbReference type="PANTHER" id="PTHR13405:SF11">
    <property type="entry name" value="NUCLEAR PORE COMPLEX PROTEIN NUP133"/>
    <property type="match status" value="1"/>
</dbReference>
<accession>A0A433Q1A0</accession>
<keyword evidence="3" id="KW-0539">Nucleus</keyword>
<evidence type="ECO:0000313" key="5">
    <source>
        <dbReference type="Proteomes" id="UP000274822"/>
    </source>
</evidence>